<dbReference type="Pfam" id="PF05175">
    <property type="entry name" value="MTS"/>
    <property type="match status" value="1"/>
</dbReference>
<feature type="domain" description="Release factor glutamine methyltransferase N-terminal" evidence="7">
    <location>
        <begin position="52"/>
        <end position="120"/>
    </location>
</feature>
<organism evidence="8 9">
    <name type="scientific">Lymnaea stagnalis</name>
    <name type="common">Great pond snail</name>
    <name type="synonym">Helix stagnalis</name>
    <dbReference type="NCBI Taxonomy" id="6523"/>
    <lineage>
        <taxon>Eukaryota</taxon>
        <taxon>Metazoa</taxon>
        <taxon>Spiralia</taxon>
        <taxon>Lophotrochozoa</taxon>
        <taxon>Mollusca</taxon>
        <taxon>Gastropoda</taxon>
        <taxon>Heterobranchia</taxon>
        <taxon>Euthyneura</taxon>
        <taxon>Panpulmonata</taxon>
        <taxon>Hygrophila</taxon>
        <taxon>Lymnaeoidea</taxon>
        <taxon>Lymnaeidae</taxon>
        <taxon>Lymnaea</taxon>
    </lineage>
</organism>
<protein>
    <recommendedName>
        <fullName evidence="1">peptide chain release factor N(5)-glutamine methyltransferase</fullName>
        <ecNumber evidence="1">2.1.1.297</ecNumber>
    </recommendedName>
</protein>
<comment type="caution">
    <text evidence="8">The sequence shown here is derived from an EMBL/GenBank/DDBJ whole genome shotgun (WGS) entry which is preliminary data.</text>
</comment>
<dbReference type="PANTHER" id="PTHR18895">
    <property type="entry name" value="HEMK METHYLTRANSFERASE"/>
    <property type="match status" value="1"/>
</dbReference>
<dbReference type="InterPro" id="IPR002052">
    <property type="entry name" value="DNA_methylase_N6_adenine_CS"/>
</dbReference>
<dbReference type="GO" id="GO:0005739">
    <property type="term" value="C:mitochondrion"/>
    <property type="evidence" value="ECO:0007669"/>
    <property type="project" value="TreeGrafter"/>
</dbReference>
<dbReference type="PROSITE" id="PS00092">
    <property type="entry name" value="N6_MTASE"/>
    <property type="match status" value="1"/>
</dbReference>
<sequence>MKMKKLLNLKSLQSFLIIIPSVCKNKRMINNSSKKFSTRRVVASPPSTIKDVLLKWTKTFQSQKIGEPDISTEYIIAHVLGAKTLHNISDKTQLNKSEMAEIDRLCHLRLSRMPIQYIIGEWDFLDLTLKMRPPVLIPRPETEGLANLCMKTLSQKSPTSGMFLEIGPGTGAVSLAMLNKFKKLTGVVVDISPVACSLTAENAALVGVNERIQIIEGDFRSSKVLDQLIKSGPYCLIVSNPPYLTMEELKSLQPEILHFEDHTALNGGHDGMDLVKEILSKSNYLLQDKGDIWLEVAPHHPNLIDRFLKDTNLRKSIPLIDVVKDFGGKDRFCHFENKKNLT</sequence>
<keyword evidence="3" id="KW-0808">Transferase</keyword>
<dbReference type="CDD" id="cd02440">
    <property type="entry name" value="AdoMet_MTases"/>
    <property type="match status" value="1"/>
</dbReference>
<dbReference type="EC" id="2.1.1.297" evidence="1"/>
<gene>
    <name evidence="8" type="ORF">GSLYS_00010898001</name>
</gene>
<dbReference type="Pfam" id="PF17827">
    <property type="entry name" value="PrmC_N"/>
    <property type="match status" value="1"/>
</dbReference>
<dbReference type="InterPro" id="IPR004556">
    <property type="entry name" value="HemK-like"/>
</dbReference>
<dbReference type="InterPro" id="IPR050320">
    <property type="entry name" value="N5-glutamine_MTase"/>
</dbReference>
<dbReference type="NCBIfam" id="TIGR00536">
    <property type="entry name" value="hemK_fam"/>
    <property type="match status" value="1"/>
</dbReference>
<evidence type="ECO:0000313" key="9">
    <source>
        <dbReference type="Proteomes" id="UP001497497"/>
    </source>
</evidence>
<evidence type="ECO:0000256" key="3">
    <source>
        <dbReference type="ARBA" id="ARBA00022679"/>
    </source>
</evidence>
<name>A0AAV2HTT2_LYMST</name>
<accession>A0AAV2HTT2</accession>
<dbReference type="EMBL" id="CAXITT010000244">
    <property type="protein sequence ID" value="CAL1536985.1"/>
    <property type="molecule type" value="Genomic_DNA"/>
</dbReference>
<dbReference type="GO" id="GO:0102559">
    <property type="term" value="F:peptide chain release factor N(5)-glutamine methyltransferase activity"/>
    <property type="evidence" value="ECO:0007669"/>
    <property type="project" value="UniProtKB-EC"/>
</dbReference>
<evidence type="ECO:0000256" key="4">
    <source>
        <dbReference type="ARBA" id="ARBA00022691"/>
    </source>
</evidence>
<proteinExistence type="predicted"/>
<dbReference type="InterPro" id="IPR029063">
    <property type="entry name" value="SAM-dependent_MTases_sf"/>
</dbReference>
<reference evidence="8 9" key="1">
    <citation type="submission" date="2024-04" db="EMBL/GenBank/DDBJ databases">
        <authorList>
            <consortium name="Genoscope - CEA"/>
            <person name="William W."/>
        </authorList>
    </citation>
    <scope>NUCLEOTIDE SEQUENCE [LARGE SCALE GENOMIC DNA]</scope>
</reference>
<evidence type="ECO:0000256" key="5">
    <source>
        <dbReference type="ARBA" id="ARBA00048391"/>
    </source>
</evidence>
<keyword evidence="2" id="KW-0489">Methyltransferase</keyword>
<dbReference type="Proteomes" id="UP001497497">
    <property type="component" value="Unassembled WGS sequence"/>
</dbReference>
<dbReference type="InterPro" id="IPR040758">
    <property type="entry name" value="PrmC_N"/>
</dbReference>
<dbReference type="GO" id="GO:0003676">
    <property type="term" value="F:nucleic acid binding"/>
    <property type="evidence" value="ECO:0007669"/>
    <property type="project" value="InterPro"/>
</dbReference>
<dbReference type="InterPro" id="IPR007848">
    <property type="entry name" value="Small_mtfrase_dom"/>
</dbReference>
<comment type="catalytic activity">
    <reaction evidence="5">
        <text>L-glutaminyl-[peptide chain release factor] + S-adenosyl-L-methionine = N(5)-methyl-L-glutaminyl-[peptide chain release factor] + S-adenosyl-L-homocysteine + H(+)</text>
        <dbReference type="Rhea" id="RHEA:42896"/>
        <dbReference type="Rhea" id="RHEA-COMP:10271"/>
        <dbReference type="Rhea" id="RHEA-COMP:10272"/>
        <dbReference type="ChEBI" id="CHEBI:15378"/>
        <dbReference type="ChEBI" id="CHEBI:30011"/>
        <dbReference type="ChEBI" id="CHEBI:57856"/>
        <dbReference type="ChEBI" id="CHEBI:59789"/>
        <dbReference type="ChEBI" id="CHEBI:61891"/>
        <dbReference type="EC" id="2.1.1.297"/>
    </reaction>
</comment>
<keyword evidence="4" id="KW-0949">S-adenosyl-L-methionine</keyword>
<feature type="domain" description="Methyltransferase small" evidence="6">
    <location>
        <begin position="147"/>
        <end position="247"/>
    </location>
</feature>
<dbReference type="AlphaFoldDB" id="A0AAV2HTT2"/>
<dbReference type="SUPFAM" id="SSF53335">
    <property type="entry name" value="S-adenosyl-L-methionine-dependent methyltransferases"/>
    <property type="match status" value="1"/>
</dbReference>
<dbReference type="GO" id="GO:0032259">
    <property type="term" value="P:methylation"/>
    <property type="evidence" value="ECO:0007669"/>
    <property type="project" value="UniProtKB-KW"/>
</dbReference>
<evidence type="ECO:0000259" key="6">
    <source>
        <dbReference type="Pfam" id="PF05175"/>
    </source>
</evidence>
<dbReference type="PANTHER" id="PTHR18895:SF74">
    <property type="entry name" value="MTRF1L RELEASE FACTOR GLUTAMINE METHYLTRANSFERASE"/>
    <property type="match status" value="1"/>
</dbReference>
<dbReference type="Gene3D" id="1.10.8.10">
    <property type="entry name" value="DNA helicase RuvA subunit, C-terminal domain"/>
    <property type="match status" value="1"/>
</dbReference>
<evidence type="ECO:0000256" key="2">
    <source>
        <dbReference type="ARBA" id="ARBA00022603"/>
    </source>
</evidence>
<keyword evidence="9" id="KW-1185">Reference proteome</keyword>
<evidence type="ECO:0000313" key="8">
    <source>
        <dbReference type="EMBL" id="CAL1536985.1"/>
    </source>
</evidence>
<evidence type="ECO:0000259" key="7">
    <source>
        <dbReference type="Pfam" id="PF17827"/>
    </source>
</evidence>
<evidence type="ECO:0000256" key="1">
    <source>
        <dbReference type="ARBA" id="ARBA00012771"/>
    </source>
</evidence>
<dbReference type="Gene3D" id="3.40.50.150">
    <property type="entry name" value="Vaccinia Virus protein VP39"/>
    <property type="match status" value="1"/>
</dbReference>